<accession>N2A918</accession>
<gene>
    <name evidence="2" type="ORF">C823_03966</name>
</gene>
<dbReference type="EMBL" id="AQFT01000120">
    <property type="protein sequence ID" value="EMZ22585.1"/>
    <property type="molecule type" value="Genomic_DNA"/>
</dbReference>
<feature type="transmembrane region" description="Helical" evidence="1">
    <location>
        <begin position="89"/>
        <end position="109"/>
    </location>
</feature>
<evidence type="ECO:0000256" key="1">
    <source>
        <dbReference type="SAM" id="Phobius"/>
    </source>
</evidence>
<dbReference type="NCBIfam" id="TIGR03732">
    <property type="entry name" value="lanti_perm_MutE"/>
    <property type="match status" value="1"/>
</dbReference>
<keyword evidence="3" id="KW-1185">Reference proteome</keyword>
<comment type="caution">
    <text evidence="2">The sequence shown here is derived from an EMBL/GenBank/DDBJ whole genome shotgun (WGS) entry which is preliminary data.</text>
</comment>
<evidence type="ECO:0000313" key="2">
    <source>
        <dbReference type="EMBL" id="EMZ22585.1"/>
    </source>
</evidence>
<dbReference type="PATRIC" id="fig|1235802.3.peg.4196"/>
<organism evidence="2 3">
    <name type="scientific">Eubacterium plexicaudatum ASF492</name>
    <dbReference type="NCBI Taxonomy" id="1235802"/>
    <lineage>
        <taxon>Bacteria</taxon>
        <taxon>Bacillati</taxon>
        <taxon>Bacillota</taxon>
        <taxon>Clostridia</taxon>
        <taxon>Eubacteriales</taxon>
        <taxon>Eubacteriaceae</taxon>
        <taxon>Eubacterium</taxon>
    </lineage>
</organism>
<feature type="transmembrane region" description="Helical" evidence="1">
    <location>
        <begin position="20"/>
        <end position="40"/>
    </location>
</feature>
<feature type="transmembrane region" description="Helical" evidence="1">
    <location>
        <begin position="121"/>
        <end position="141"/>
    </location>
</feature>
<evidence type="ECO:0000313" key="3">
    <source>
        <dbReference type="Proteomes" id="UP000012589"/>
    </source>
</evidence>
<dbReference type="HOGENOM" id="CLU_077103_2_1_9"/>
<dbReference type="OrthoDB" id="9776525at2"/>
<dbReference type="CDD" id="cd21807">
    <property type="entry name" value="ABC-2_lan_permease_MutE_EpiE-like"/>
    <property type="match status" value="1"/>
</dbReference>
<sequence length="241" mass="27227">MKYLKAEQLKFKRTIFNKLIVIAPFLTAVFAWLVGGFYGFQYMTFYWWYAFLLPGTIAILCFLSHQKEERAGNYYSIFSMPINLKRFEFAKAIILIEKLVIAGILLAVFSSISNIISPTLAVYSIGHGFVGSSGLIIASIWQIPICLFLARKAGMFLSIIGNTLLGILSPIMFGKTMFAWICPYCWGAKFAEMYMGIRSNGTFLGEILYSWKASLPIVLSALLFILLSFLDARSFSKREGR</sequence>
<keyword evidence="1" id="KW-1133">Transmembrane helix</keyword>
<dbReference type="STRING" id="1235802.C823_03966"/>
<protein>
    <submittedName>
        <fullName evidence="2">MutE/EpiE family lantibiotic protection ABC transporter permease subunit</fullName>
    </submittedName>
</protein>
<dbReference type="Proteomes" id="UP000012589">
    <property type="component" value="Unassembled WGS sequence"/>
</dbReference>
<dbReference type="AlphaFoldDB" id="N2A918"/>
<dbReference type="eggNOG" id="COG4200">
    <property type="taxonomic scope" value="Bacteria"/>
</dbReference>
<feature type="transmembrane region" description="Helical" evidence="1">
    <location>
        <begin position="213"/>
        <end position="232"/>
    </location>
</feature>
<feature type="transmembrane region" description="Helical" evidence="1">
    <location>
        <begin position="46"/>
        <end position="63"/>
    </location>
</feature>
<keyword evidence="1" id="KW-0472">Membrane</keyword>
<proteinExistence type="predicted"/>
<dbReference type="InterPro" id="IPR021205">
    <property type="entry name" value="Lanti_perm_SpaE/MutE/EpiE-like"/>
</dbReference>
<reference evidence="2 3" key="1">
    <citation type="journal article" date="2014" name="Genome Announc.">
        <title>Draft genome sequences of the altered schaedler flora, a defined bacterial community from gnotobiotic mice.</title>
        <authorList>
            <person name="Wannemuehler M.J."/>
            <person name="Overstreet A.M."/>
            <person name="Ward D.V."/>
            <person name="Phillips G.J."/>
        </authorList>
    </citation>
    <scope>NUCLEOTIDE SEQUENCE [LARGE SCALE GENOMIC DNA]</scope>
    <source>
        <strain evidence="2 3">ASF492</strain>
    </source>
</reference>
<dbReference type="Pfam" id="PF12730">
    <property type="entry name" value="ABC2_membrane_4"/>
    <property type="match status" value="1"/>
</dbReference>
<keyword evidence="1" id="KW-0812">Transmembrane</keyword>
<feature type="transmembrane region" description="Helical" evidence="1">
    <location>
        <begin position="153"/>
        <end position="173"/>
    </location>
</feature>
<name>N2A918_9FIRM</name>